<dbReference type="Pfam" id="PF07654">
    <property type="entry name" value="C1-set"/>
    <property type="match status" value="1"/>
</dbReference>
<keyword evidence="5" id="KW-1185">Reference proteome</keyword>
<evidence type="ECO:0000256" key="2">
    <source>
        <dbReference type="ARBA" id="ARBA00023180"/>
    </source>
</evidence>
<dbReference type="SMART" id="SM00409">
    <property type="entry name" value="IG"/>
    <property type="match status" value="2"/>
</dbReference>
<reference evidence="5" key="1">
    <citation type="submission" date="2011-08" db="EMBL/GenBank/DDBJ databases">
        <title>The draft genome of Latimeria chalumnae.</title>
        <authorList>
            <person name="Di Palma F."/>
            <person name="Alfoldi J."/>
            <person name="Johnson J."/>
            <person name="Berlin A."/>
            <person name="Gnerre S."/>
            <person name="Jaffe D."/>
            <person name="MacCallum I."/>
            <person name="Young S."/>
            <person name="Walker B.J."/>
            <person name="Lander E."/>
            <person name="Lindblad-Toh K."/>
        </authorList>
    </citation>
    <scope>NUCLEOTIDE SEQUENCE [LARGE SCALE GENOMIC DNA]</scope>
    <source>
        <strain evidence="5">Wild caught</strain>
    </source>
</reference>
<dbReference type="PANTHER" id="PTHR19971">
    <property type="entry name" value="SIGNAL-REGULATORY PROTEIN BETA"/>
    <property type="match status" value="1"/>
</dbReference>
<dbReference type="InterPro" id="IPR007110">
    <property type="entry name" value="Ig-like_dom"/>
</dbReference>
<proteinExistence type="predicted"/>
<dbReference type="Gene3D" id="2.60.40.10">
    <property type="entry name" value="Immunoglobulins"/>
    <property type="match status" value="2"/>
</dbReference>
<dbReference type="InterPro" id="IPR013106">
    <property type="entry name" value="Ig_V-set"/>
</dbReference>
<dbReference type="SMART" id="SM00408">
    <property type="entry name" value="IGc2"/>
    <property type="match status" value="2"/>
</dbReference>
<dbReference type="OMA" id="QVSFNCS"/>
<dbReference type="InterPro" id="IPR003599">
    <property type="entry name" value="Ig_sub"/>
</dbReference>
<keyword evidence="2" id="KW-0325">Glycoprotein</keyword>
<dbReference type="InterPro" id="IPR051755">
    <property type="entry name" value="Ig-like_CS_Receptor"/>
</dbReference>
<dbReference type="Pfam" id="PF07686">
    <property type="entry name" value="V-set"/>
    <property type="match status" value="1"/>
</dbReference>
<dbReference type="SMART" id="SM00407">
    <property type="entry name" value="IGc1"/>
    <property type="match status" value="1"/>
</dbReference>
<evidence type="ECO:0000313" key="4">
    <source>
        <dbReference type="Ensembl" id="ENSLACP00000001379.1"/>
    </source>
</evidence>
<organism evidence="4 5">
    <name type="scientific">Latimeria chalumnae</name>
    <name type="common">Coelacanth</name>
    <dbReference type="NCBI Taxonomy" id="7897"/>
    <lineage>
        <taxon>Eukaryota</taxon>
        <taxon>Metazoa</taxon>
        <taxon>Chordata</taxon>
        <taxon>Craniata</taxon>
        <taxon>Vertebrata</taxon>
        <taxon>Euteleostomi</taxon>
        <taxon>Coelacanthiformes</taxon>
        <taxon>Coelacanthidae</taxon>
        <taxon>Latimeria</taxon>
    </lineage>
</organism>
<evidence type="ECO:0000259" key="3">
    <source>
        <dbReference type="PROSITE" id="PS50835"/>
    </source>
</evidence>
<accession>H2ZVF8</accession>
<dbReference type="Ensembl" id="ENSLACT00000001391.1">
    <property type="protein sequence ID" value="ENSLACP00000001379.1"/>
    <property type="gene ID" value="ENSLACG00000001237.1"/>
</dbReference>
<dbReference type="InParanoid" id="H2ZVF8"/>
<dbReference type="InterPro" id="IPR013783">
    <property type="entry name" value="Ig-like_fold"/>
</dbReference>
<dbReference type="AlphaFoldDB" id="H2ZVF8"/>
<dbReference type="GeneTree" id="ENSGT00960000186656"/>
<dbReference type="InterPro" id="IPR036179">
    <property type="entry name" value="Ig-like_dom_sf"/>
</dbReference>
<evidence type="ECO:0000256" key="1">
    <source>
        <dbReference type="ARBA" id="ARBA00023157"/>
    </source>
</evidence>
<dbReference type="InterPro" id="IPR003597">
    <property type="entry name" value="Ig_C1-set"/>
</dbReference>
<dbReference type="SUPFAM" id="SSF48726">
    <property type="entry name" value="Immunoglobulin"/>
    <property type="match status" value="2"/>
</dbReference>
<feature type="domain" description="Ig-like" evidence="3">
    <location>
        <begin position="5"/>
        <end position="93"/>
    </location>
</feature>
<feature type="domain" description="Ig-like" evidence="3">
    <location>
        <begin position="148"/>
        <end position="244"/>
    </location>
</feature>
<dbReference type="STRING" id="7897.ENSLACP00000001379"/>
<reference evidence="4" key="2">
    <citation type="submission" date="2025-08" db="UniProtKB">
        <authorList>
            <consortium name="Ensembl"/>
        </authorList>
    </citation>
    <scope>IDENTIFICATION</scope>
</reference>
<name>H2ZVF8_LATCH</name>
<dbReference type="PROSITE" id="PS50835">
    <property type="entry name" value="IG_LIKE"/>
    <property type="match status" value="2"/>
</dbReference>
<protein>
    <recommendedName>
        <fullName evidence="3">Ig-like domain-containing protein</fullName>
    </recommendedName>
</protein>
<sequence length="313" mass="34824">GDGYPNFRITQPAQISATAGGSVILTCTLSGDGPNGKVKWYKGSGGEERLFYTHSPGKGEQPDSRASFVKDSDRDKSIQITDLTRNDSGTYYCVKFKGDNEELQRGAGTHLYLKDQQNLRYEGRQYPYCTLRARGIQQHASVIAITSPSPPSILGPLSSVEVDQRVVLICTSEGFSPKDISVSWFKDGAVFSASHTSITPIEEFLSYHLYSIISVTTVKHENASVYACEINHETLSTPMVKTFHLDYHITSKNSIWCFSSFSIHVGRGEPLLLTNIFFWIGIRARSLSPLGQRVQIQLRLEVNESQHHLMAVQ</sequence>
<dbReference type="eggNOG" id="ENOG502S1XD">
    <property type="taxonomic scope" value="Eukaryota"/>
</dbReference>
<reference evidence="4" key="3">
    <citation type="submission" date="2025-09" db="UniProtKB">
        <authorList>
            <consortium name="Ensembl"/>
        </authorList>
    </citation>
    <scope>IDENTIFICATION</scope>
</reference>
<keyword evidence="1" id="KW-1015">Disulfide bond</keyword>
<dbReference type="FunCoup" id="H2ZVF8">
    <property type="interactions" value="538"/>
</dbReference>
<evidence type="ECO:0000313" key="5">
    <source>
        <dbReference type="Proteomes" id="UP000008672"/>
    </source>
</evidence>
<dbReference type="InterPro" id="IPR003598">
    <property type="entry name" value="Ig_sub2"/>
</dbReference>
<dbReference type="Proteomes" id="UP000008672">
    <property type="component" value="Unassembled WGS sequence"/>
</dbReference>
<dbReference type="EMBL" id="AFYH01183162">
    <property type="status" value="NOT_ANNOTATED_CDS"/>
    <property type="molecule type" value="Genomic_DNA"/>
</dbReference>
<dbReference type="SMART" id="SM00406">
    <property type="entry name" value="IGv"/>
    <property type="match status" value="1"/>
</dbReference>
<dbReference type="HOGENOM" id="CLU_890079_0_0_1"/>